<dbReference type="HOGENOM" id="CLU_083298_0_0_9"/>
<organism evidence="1 2">
    <name type="scientific">Priestia megaterium (strain ATCC 14581 / DSM 32 / CCUG 1817 / JCM 2506 / NBRC 15308 / NCIMB 9376 / NCTC 10342 / NRRL B-14308 / VKM B-512 / Ford 19)</name>
    <name type="common">Bacillus megaterium</name>
    <dbReference type="NCBI Taxonomy" id="1348623"/>
    <lineage>
        <taxon>Bacteria</taxon>
        <taxon>Bacillati</taxon>
        <taxon>Bacillota</taxon>
        <taxon>Bacilli</taxon>
        <taxon>Bacillales</taxon>
        <taxon>Bacillaceae</taxon>
        <taxon>Priestia</taxon>
    </lineage>
</organism>
<dbReference type="KEGG" id="bmeg:BG04_3594"/>
<dbReference type="RefSeq" id="WP_034653504.1">
    <property type="nucleotide sequence ID" value="NZ_BCVB01000003.1"/>
</dbReference>
<evidence type="ECO:0000313" key="1">
    <source>
        <dbReference type="EMBL" id="AJI24391.1"/>
    </source>
</evidence>
<gene>
    <name evidence="1" type="ORF">BG04_3594</name>
</gene>
<reference evidence="1 2" key="1">
    <citation type="journal article" date="2015" name="Genome Announc.">
        <title>Complete genome sequences for 35 biothreat assay-relevant bacillus species.</title>
        <authorList>
            <person name="Johnson S.L."/>
            <person name="Daligault H.E."/>
            <person name="Davenport K.W."/>
            <person name="Jaissle J."/>
            <person name="Frey K.G."/>
            <person name="Ladner J.T."/>
            <person name="Broomall S.M."/>
            <person name="Bishop-Lilly K.A."/>
            <person name="Bruce D.C."/>
            <person name="Gibbons H.S."/>
            <person name="Coyne S.R."/>
            <person name="Lo C.C."/>
            <person name="Meincke L."/>
            <person name="Munk A.C."/>
            <person name="Koroleva G.I."/>
            <person name="Rosenzweig C.N."/>
            <person name="Palacios G.F."/>
            <person name="Redden C.L."/>
            <person name="Minogue T.D."/>
            <person name="Chain P.S."/>
        </authorList>
    </citation>
    <scope>NUCLEOTIDE SEQUENCE [LARGE SCALE GENOMIC DNA]</scope>
    <source>
        <strain evidence="2">ATCC 14581 / DSM 32 / JCM 2506 / NBRC 15308 / NCIMB 9376 / NCTC 10342 / NRRL B-14308 / VKM B-512</strain>
    </source>
</reference>
<accession>A0A0B6ALK8</accession>
<name>A0A0B6ALK8_PRIM2</name>
<evidence type="ECO:0000313" key="2">
    <source>
        <dbReference type="Proteomes" id="UP000031829"/>
    </source>
</evidence>
<protein>
    <submittedName>
        <fullName evidence="1">Putative membrane protein</fullName>
    </submittedName>
</protein>
<proteinExistence type="predicted"/>
<dbReference type="AlphaFoldDB" id="A0A0B6ALK8"/>
<dbReference type="EMBL" id="CP009920">
    <property type="protein sequence ID" value="AJI24391.1"/>
    <property type="molecule type" value="Genomic_DNA"/>
</dbReference>
<sequence length="290" mass="33591">MPHYTAFFALIIISTAVLLTVFIRKKDKKLVVLLFFIIGMAYVLEYVVFVVFESYDYDPDFMTHEYFDNLFGSLTSQAFAFPIMAMVVAAYQLKFRYILIISAMFMGIEELFLHWDIYTHHWWKTVYTGALMTIGFSISKIWYVWLTERYMTFVHYATFFLGMLAITSTIMFMLLAYFHNNWFYTGWFASATHDSVNATMIYVCIVTILLVWSVAKEFFIGAGMIIAGLRIVDILLIHYGVLLVSVTTSLVLFTLLQAGVFILSVMLQNFIMKNCYGTSKKDVAFPAKNY</sequence>
<dbReference type="Proteomes" id="UP000031829">
    <property type="component" value="Chromosome"/>
</dbReference>
<dbReference type="GeneID" id="93641649"/>